<dbReference type="Proteomes" id="UP000217895">
    <property type="component" value="Chromosome"/>
</dbReference>
<dbReference type="InterPro" id="IPR036890">
    <property type="entry name" value="HATPase_C_sf"/>
</dbReference>
<dbReference type="Gene3D" id="3.40.50.2300">
    <property type="match status" value="1"/>
</dbReference>
<evidence type="ECO:0000256" key="2">
    <source>
        <dbReference type="ARBA" id="ARBA00012438"/>
    </source>
</evidence>
<dbReference type="CDD" id="cd19920">
    <property type="entry name" value="REC_PA4781-like"/>
    <property type="match status" value="1"/>
</dbReference>
<dbReference type="InterPro" id="IPR005467">
    <property type="entry name" value="His_kinase_dom"/>
</dbReference>
<dbReference type="PRINTS" id="PR00344">
    <property type="entry name" value="BCTRLSENSOR"/>
</dbReference>
<reference evidence="10 11" key="1">
    <citation type="submission" date="2017-06" db="EMBL/GenBank/DDBJ databases">
        <title>Genome sequencing of cyanobaciteial culture collection at National Institute for Environmental Studies (NIES).</title>
        <authorList>
            <person name="Hirose Y."/>
            <person name="Shimura Y."/>
            <person name="Fujisawa T."/>
            <person name="Nakamura Y."/>
            <person name="Kawachi M."/>
        </authorList>
    </citation>
    <scope>NUCLEOTIDE SEQUENCE [LARGE SCALE GENOMIC DNA]</scope>
    <source>
        <strain evidence="10 11">NIES-2135</strain>
    </source>
</reference>
<dbReference type="SUPFAM" id="SSF55874">
    <property type="entry name" value="ATPase domain of HSP90 chaperone/DNA topoisomerase II/histidine kinase"/>
    <property type="match status" value="1"/>
</dbReference>
<keyword evidence="5" id="KW-0902">Two-component regulatory system</keyword>
<dbReference type="PANTHER" id="PTHR43547:SF2">
    <property type="entry name" value="HYBRID SIGNAL TRANSDUCTION HISTIDINE KINASE C"/>
    <property type="match status" value="1"/>
</dbReference>
<dbReference type="SUPFAM" id="SSF52172">
    <property type="entry name" value="CheY-like"/>
    <property type="match status" value="1"/>
</dbReference>
<dbReference type="PROSITE" id="PS50109">
    <property type="entry name" value="HIS_KIN"/>
    <property type="match status" value="1"/>
</dbReference>
<organism evidence="10 11">
    <name type="scientific">Leptolyngbya boryana NIES-2135</name>
    <dbReference type="NCBI Taxonomy" id="1973484"/>
    <lineage>
        <taxon>Bacteria</taxon>
        <taxon>Bacillati</taxon>
        <taxon>Cyanobacteriota</taxon>
        <taxon>Cyanophyceae</taxon>
        <taxon>Leptolyngbyales</taxon>
        <taxon>Leptolyngbyaceae</taxon>
        <taxon>Leptolyngbya group</taxon>
        <taxon>Leptolyngbya</taxon>
    </lineage>
</organism>
<dbReference type="InterPro" id="IPR011006">
    <property type="entry name" value="CheY-like_superfamily"/>
</dbReference>
<keyword evidence="3 6" id="KW-0597">Phosphoprotein</keyword>
<accession>A0A1Z4JQX3</accession>
<evidence type="ECO:0000256" key="1">
    <source>
        <dbReference type="ARBA" id="ARBA00000085"/>
    </source>
</evidence>
<dbReference type="SUPFAM" id="SSF47384">
    <property type="entry name" value="Homodimeric domain of signal transducing histidine kinase"/>
    <property type="match status" value="1"/>
</dbReference>
<feature type="coiled-coil region" evidence="7">
    <location>
        <begin position="132"/>
        <end position="166"/>
    </location>
</feature>
<dbReference type="AlphaFoldDB" id="A0A1Z4JQX3"/>
<dbReference type="GO" id="GO:0000155">
    <property type="term" value="F:phosphorelay sensor kinase activity"/>
    <property type="evidence" value="ECO:0007669"/>
    <property type="project" value="InterPro"/>
</dbReference>
<dbReference type="SMART" id="SM00387">
    <property type="entry name" value="HATPase_c"/>
    <property type="match status" value="1"/>
</dbReference>
<evidence type="ECO:0000256" key="3">
    <source>
        <dbReference type="ARBA" id="ARBA00022553"/>
    </source>
</evidence>
<evidence type="ECO:0000256" key="4">
    <source>
        <dbReference type="ARBA" id="ARBA00022777"/>
    </source>
</evidence>
<dbReference type="InterPro" id="IPR004358">
    <property type="entry name" value="Sig_transdc_His_kin-like_C"/>
</dbReference>
<evidence type="ECO:0000313" key="10">
    <source>
        <dbReference type="EMBL" id="BAY59109.1"/>
    </source>
</evidence>
<protein>
    <recommendedName>
        <fullName evidence="2">histidine kinase</fullName>
        <ecNumber evidence="2">2.7.13.3</ecNumber>
    </recommendedName>
</protein>
<feature type="domain" description="Histidine kinase" evidence="8">
    <location>
        <begin position="196"/>
        <end position="451"/>
    </location>
</feature>
<gene>
    <name evidence="10" type="ORF">NIES2135_59860</name>
</gene>
<dbReference type="InterPro" id="IPR003594">
    <property type="entry name" value="HATPase_dom"/>
</dbReference>
<dbReference type="PROSITE" id="PS50110">
    <property type="entry name" value="RESPONSE_REGULATORY"/>
    <property type="match status" value="1"/>
</dbReference>
<feature type="modified residue" description="4-aspartylphosphate" evidence="6">
    <location>
        <position position="59"/>
    </location>
</feature>
<name>A0A1Z4JQX3_LEPBY</name>
<keyword evidence="7" id="KW-0175">Coiled coil</keyword>
<feature type="domain" description="Response regulatory" evidence="9">
    <location>
        <begin position="10"/>
        <end position="126"/>
    </location>
</feature>
<evidence type="ECO:0000259" key="8">
    <source>
        <dbReference type="PROSITE" id="PS50109"/>
    </source>
</evidence>
<keyword evidence="4 10" id="KW-0808">Transferase</keyword>
<evidence type="ECO:0000256" key="6">
    <source>
        <dbReference type="PROSITE-ProRule" id="PRU00169"/>
    </source>
</evidence>
<keyword evidence="11" id="KW-1185">Reference proteome</keyword>
<sequence>MIPISLVPVRILLVDDTPTNLKVLSEALQGQGWKTLMATDGESAIEQAEYALPDLILLDVMMPGIDGFETCQRLKANAKVQHIPIIFMTALSDSINKVRGLELGAVDYITKPFQQEEVIARVKLHLSISHLNQSLQTKIAEQAETEAQLQQLAQELEQRVRDRTAELEISLHQLKTTQLQLVQSEKMSTLGQLVAGVGHEINNPINFVSGNLKHIDDYTRDLFALIQMYQRKDSAEDIAEFIEDIDLEYVAEDLPKLIKSIHEGVHRLKDISLSLRSFARSDISSKTEFQLREGIESTIMLLKHRLKANEKHPEIQIIRQYAELPPISCYPGQLNQVFMNLIANAIDAFEEKNETRSYAEIVESPNMIWISTEIDRSNQTVLIRVKDNGLGMLPEIQSQIFEPSFTTKPVGKGTGLGLPISRQIVNEKHGGQLECRSIVGEGTEFTISLPI</sequence>
<dbReference type="Pfam" id="PF00072">
    <property type="entry name" value="Response_reg"/>
    <property type="match status" value="1"/>
</dbReference>
<keyword evidence="4 10" id="KW-0418">Kinase</keyword>
<evidence type="ECO:0000256" key="7">
    <source>
        <dbReference type="SAM" id="Coils"/>
    </source>
</evidence>
<evidence type="ECO:0000259" key="9">
    <source>
        <dbReference type="PROSITE" id="PS50110"/>
    </source>
</evidence>
<dbReference type="EC" id="2.7.13.3" evidence="2"/>
<dbReference type="CDD" id="cd00082">
    <property type="entry name" value="HisKA"/>
    <property type="match status" value="1"/>
</dbReference>
<dbReference type="InterPro" id="IPR001789">
    <property type="entry name" value="Sig_transdc_resp-reg_receiver"/>
</dbReference>
<dbReference type="SMART" id="SM00448">
    <property type="entry name" value="REC"/>
    <property type="match status" value="1"/>
</dbReference>
<dbReference type="Gene3D" id="3.30.565.10">
    <property type="entry name" value="Histidine kinase-like ATPase, C-terminal domain"/>
    <property type="match status" value="1"/>
</dbReference>
<evidence type="ECO:0000256" key="5">
    <source>
        <dbReference type="ARBA" id="ARBA00023012"/>
    </source>
</evidence>
<dbReference type="InterPro" id="IPR036097">
    <property type="entry name" value="HisK_dim/P_sf"/>
</dbReference>
<evidence type="ECO:0000313" key="11">
    <source>
        <dbReference type="Proteomes" id="UP000217895"/>
    </source>
</evidence>
<dbReference type="EMBL" id="AP018203">
    <property type="protein sequence ID" value="BAY59109.1"/>
    <property type="molecule type" value="Genomic_DNA"/>
</dbReference>
<dbReference type="Gene3D" id="1.10.287.130">
    <property type="match status" value="1"/>
</dbReference>
<dbReference type="Pfam" id="PF02518">
    <property type="entry name" value="HATPase_c"/>
    <property type="match status" value="1"/>
</dbReference>
<comment type="catalytic activity">
    <reaction evidence="1">
        <text>ATP + protein L-histidine = ADP + protein N-phospho-L-histidine.</text>
        <dbReference type="EC" id="2.7.13.3"/>
    </reaction>
</comment>
<dbReference type="InterPro" id="IPR003661">
    <property type="entry name" value="HisK_dim/P_dom"/>
</dbReference>
<proteinExistence type="predicted"/>
<dbReference type="PANTHER" id="PTHR43547">
    <property type="entry name" value="TWO-COMPONENT HISTIDINE KINASE"/>
    <property type="match status" value="1"/>
</dbReference>